<dbReference type="GO" id="GO:0016151">
    <property type="term" value="F:nickel cation binding"/>
    <property type="evidence" value="ECO:0007669"/>
    <property type="project" value="InterPro"/>
</dbReference>
<keyword evidence="1" id="KW-0533">Nickel</keyword>
<organism evidence="2 3">
    <name type="scientific">Nonomuraea wenchangensis</name>
    <dbReference type="NCBI Taxonomy" id="568860"/>
    <lineage>
        <taxon>Bacteria</taxon>
        <taxon>Bacillati</taxon>
        <taxon>Actinomycetota</taxon>
        <taxon>Actinomycetes</taxon>
        <taxon>Streptosporangiales</taxon>
        <taxon>Streptosporangiaceae</taxon>
        <taxon>Nonomuraea</taxon>
    </lineage>
</organism>
<evidence type="ECO:0000313" key="2">
    <source>
        <dbReference type="EMBL" id="SET80288.1"/>
    </source>
</evidence>
<keyword evidence="1" id="KW-0460">Magnesium</keyword>
<dbReference type="Proteomes" id="UP000199361">
    <property type="component" value="Unassembled WGS sequence"/>
</dbReference>
<dbReference type="OrthoDB" id="9761717at2"/>
<sequence>MAIEQQERVTPKPGQLVEMSWDPITRIIGNLGIYTKIDFENQRVAECHSTSSLFRGYSVFMKGKDPRDAGFITSRICGICGDNHTTCSVYAQNMAYGIKTPKLAEWIMNLGEAAEYMFDHTLFQDNMVFVDFCEAMVKGTNPSVLRRAATTDAPNAGIHGKRTIADIMQAFNPFEGDVYKEALTISRVTREMFCLMEGRHVHPSTIYPGGVGTMPSPTVFTDYLSRLINIIDFVKKAVALNDDVFDFFYQALPGYEEVGRRRVLLGCWGAFQDPEVVDYRYQTMNEWGKAMYVTPGIVVDGELVTNNLIDINLGIRILLGSSYYEDWVNEKPFVTEDPIGNPVDMRHPWNQTTLPAPQKRDFDGNYSWVMSPRWLDPRTGDHLALDTGGGPFARLYTTALSGLVDTPYVKSTGSSVQINLPKGPDLPEMTLEWRIPQWSNAIERNRARVYFVAYAAAMAVWFVERALERVRGGDTKVFQDFDVPDQAIGVGFHEAVRGVLSHHLVIEKGKIANYHPYPPTPWNGSPRDRYGTPGPYEDAVQDMPIFEENGPENFKGVDIMRAVRSFDPCLPCGVHMYLGKGRTLRKLHSPMFGGGHD</sequence>
<gene>
    <name evidence="2" type="ORF">SAMN05421811_104195</name>
</gene>
<dbReference type="Pfam" id="PF00374">
    <property type="entry name" value="NiFeSe_Hases"/>
    <property type="match status" value="2"/>
</dbReference>
<comment type="cofactor">
    <cofactor evidence="1">
        <name>Ni(2+)</name>
        <dbReference type="ChEBI" id="CHEBI:49786"/>
    </cofactor>
</comment>
<keyword evidence="3" id="KW-1185">Reference proteome</keyword>
<protein>
    <submittedName>
        <fullName evidence="2">Hydrogenase large subunit</fullName>
    </submittedName>
</protein>
<reference evidence="2 3" key="1">
    <citation type="submission" date="2016-10" db="EMBL/GenBank/DDBJ databases">
        <authorList>
            <person name="de Groot N.N."/>
        </authorList>
    </citation>
    <scope>NUCLEOTIDE SEQUENCE [LARGE SCALE GENOMIC DNA]</scope>
    <source>
        <strain evidence="2 3">CGMCC 4.5598</strain>
    </source>
</reference>
<proteinExistence type="predicted"/>
<feature type="binding site" evidence="1">
    <location>
        <position position="80"/>
    </location>
    <ligand>
        <name>Ni(2+)</name>
        <dbReference type="ChEBI" id="CHEBI:49786"/>
    </ligand>
</feature>
<dbReference type="RefSeq" id="WP_091081140.1">
    <property type="nucleotide sequence ID" value="NZ_FOHX01000004.1"/>
</dbReference>
<keyword evidence="1" id="KW-0408">Iron</keyword>
<feature type="binding site" evidence="1">
    <location>
        <position position="80"/>
    </location>
    <ligand>
        <name>Fe cation</name>
        <dbReference type="ChEBI" id="CHEBI:24875"/>
    </ligand>
</feature>
<comment type="cofactor">
    <cofactor evidence="1">
        <name>Fe cation</name>
        <dbReference type="ChEBI" id="CHEBI:24875"/>
    </cofactor>
</comment>
<dbReference type="AlphaFoldDB" id="A0A1I0HBG0"/>
<dbReference type="PANTHER" id="PTHR42958">
    <property type="entry name" value="HYDROGENASE-2 LARGE CHAIN"/>
    <property type="match status" value="1"/>
</dbReference>
<dbReference type="SUPFAM" id="SSF56762">
    <property type="entry name" value="HydB/Nqo4-like"/>
    <property type="match status" value="1"/>
</dbReference>
<dbReference type="PANTHER" id="PTHR42958:SF4">
    <property type="entry name" value="HYDROGENASE EXPRESSION_FORMATION PROTEIN HUPK"/>
    <property type="match status" value="1"/>
</dbReference>
<dbReference type="EMBL" id="FOHX01000004">
    <property type="protein sequence ID" value="SET80288.1"/>
    <property type="molecule type" value="Genomic_DNA"/>
</dbReference>
<feature type="binding site" evidence="1">
    <location>
        <position position="569"/>
    </location>
    <ligand>
        <name>Ni(2+)</name>
        <dbReference type="ChEBI" id="CHEBI:49786"/>
    </ligand>
</feature>
<dbReference type="InterPro" id="IPR001501">
    <property type="entry name" value="Ni-dep_hyd_lsu"/>
</dbReference>
<feature type="binding site" evidence="1">
    <location>
        <position position="575"/>
    </location>
    <ligand>
        <name>Mg(2+)</name>
        <dbReference type="ChEBI" id="CHEBI:18420"/>
    </ligand>
</feature>
<accession>A0A1I0HBG0</accession>
<dbReference type="InterPro" id="IPR029014">
    <property type="entry name" value="NiFe-Hase_large"/>
</dbReference>
<dbReference type="STRING" id="568860.SAMN05421811_104195"/>
<feature type="binding site" evidence="1">
    <location>
        <position position="572"/>
    </location>
    <ligand>
        <name>Fe cation</name>
        <dbReference type="ChEBI" id="CHEBI:24875"/>
    </ligand>
</feature>
<dbReference type="InterPro" id="IPR050867">
    <property type="entry name" value="NiFe/NiFeSe_hydrgnase_LSU"/>
</dbReference>
<feature type="binding site" evidence="1">
    <location>
        <position position="77"/>
    </location>
    <ligand>
        <name>Ni(2+)</name>
        <dbReference type="ChEBI" id="CHEBI:49786"/>
    </ligand>
</feature>
<evidence type="ECO:0000313" key="3">
    <source>
        <dbReference type="Proteomes" id="UP000199361"/>
    </source>
</evidence>
<evidence type="ECO:0000256" key="1">
    <source>
        <dbReference type="PIRSR" id="PIRSR601501-1"/>
    </source>
</evidence>
<dbReference type="Gene3D" id="1.10.645.10">
    <property type="entry name" value="Cytochrome-c3 Hydrogenase, chain B"/>
    <property type="match status" value="1"/>
</dbReference>
<name>A0A1I0HBG0_9ACTN</name>
<keyword evidence="1" id="KW-0479">Metal-binding</keyword>